<dbReference type="PANTHER" id="PTHR39426">
    <property type="entry name" value="HOMOLOGY TO DEATH-ON-CURING PROTEIN OF PHAGE P1"/>
    <property type="match status" value="1"/>
</dbReference>
<dbReference type="InterPro" id="IPR036597">
    <property type="entry name" value="Fido-like_dom_sf"/>
</dbReference>
<proteinExistence type="predicted"/>
<evidence type="ECO:0000259" key="1">
    <source>
        <dbReference type="PROSITE" id="PS51459"/>
    </source>
</evidence>
<dbReference type="RefSeq" id="WP_084576368.1">
    <property type="nucleotide sequence ID" value="NZ_CP155572.1"/>
</dbReference>
<dbReference type="InterPro" id="IPR003812">
    <property type="entry name" value="Fido"/>
</dbReference>
<dbReference type="Proteomes" id="UP000192738">
    <property type="component" value="Unassembled WGS sequence"/>
</dbReference>
<dbReference type="PIRSF" id="PIRSF018297">
    <property type="entry name" value="Doc"/>
    <property type="match status" value="1"/>
</dbReference>
<dbReference type="Pfam" id="PF02661">
    <property type="entry name" value="Fic"/>
    <property type="match status" value="1"/>
</dbReference>
<dbReference type="InterPro" id="IPR006440">
    <property type="entry name" value="Doc"/>
</dbReference>
<reference evidence="2 3" key="1">
    <citation type="submission" date="2017-04" db="EMBL/GenBank/DDBJ databases">
        <authorList>
            <person name="Afonso C.L."/>
            <person name="Miller P.J."/>
            <person name="Scott M.A."/>
            <person name="Spackman E."/>
            <person name="Goraichik I."/>
            <person name="Dimitrov K.M."/>
            <person name="Suarez D.L."/>
            <person name="Swayne D.E."/>
        </authorList>
    </citation>
    <scope>NUCLEOTIDE SEQUENCE [LARGE SCALE GENOMIC DNA]</scope>
    <source>
        <strain evidence="2 3">DSM 5090</strain>
    </source>
</reference>
<dbReference type="InterPro" id="IPR053737">
    <property type="entry name" value="Type_II_TA_Toxin"/>
</dbReference>
<dbReference type="EMBL" id="FWXI01000011">
    <property type="protein sequence ID" value="SMC88317.1"/>
    <property type="molecule type" value="Genomic_DNA"/>
</dbReference>
<feature type="domain" description="Fido" evidence="1">
    <location>
        <begin position="4"/>
        <end position="122"/>
    </location>
</feature>
<dbReference type="Gene3D" id="1.20.120.1870">
    <property type="entry name" value="Fic/DOC protein, Fido domain"/>
    <property type="match status" value="1"/>
</dbReference>
<dbReference type="SUPFAM" id="SSF140931">
    <property type="entry name" value="Fic-like"/>
    <property type="match status" value="1"/>
</dbReference>
<name>A0A1W2CSV4_9FIRM</name>
<gene>
    <name evidence="2" type="ORF">SAMN04488500_111135</name>
</gene>
<dbReference type="PROSITE" id="PS51459">
    <property type="entry name" value="FIDO"/>
    <property type="match status" value="1"/>
</dbReference>
<dbReference type="AlphaFoldDB" id="A0A1W2CSV4"/>
<sequence length="126" mass="13981">MRTLSLSDIILLHRKLIDQTGGAHGVRDMGLLESALNRAHASFDGEDFYTTVESKIAAITYGLVNNHSFIDGNKRIGIAAMLLLLRINGYCLNYSQDELIWLGLGIAAGSLSETEIIQWIRRHQVV</sequence>
<evidence type="ECO:0000313" key="2">
    <source>
        <dbReference type="EMBL" id="SMC88317.1"/>
    </source>
</evidence>
<accession>A0A1W2CSV4</accession>
<protein>
    <submittedName>
        <fullName evidence="2">Death on curing protein</fullName>
    </submittedName>
</protein>
<evidence type="ECO:0000313" key="3">
    <source>
        <dbReference type="Proteomes" id="UP000192738"/>
    </source>
</evidence>
<dbReference type="GO" id="GO:0016301">
    <property type="term" value="F:kinase activity"/>
    <property type="evidence" value="ECO:0007669"/>
    <property type="project" value="InterPro"/>
</dbReference>
<keyword evidence="3" id="KW-1185">Reference proteome</keyword>
<organism evidence="2 3">
    <name type="scientific">Sporomusa malonica</name>
    <dbReference type="NCBI Taxonomy" id="112901"/>
    <lineage>
        <taxon>Bacteria</taxon>
        <taxon>Bacillati</taxon>
        <taxon>Bacillota</taxon>
        <taxon>Negativicutes</taxon>
        <taxon>Selenomonadales</taxon>
        <taxon>Sporomusaceae</taxon>
        <taxon>Sporomusa</taxon>
    </lineage>
</organism>
<dbReference type="OrthoDB" id="9802752at2"/>
<dbReference type="NCBIfam" id="TIGR01550">
    <property type="entry name" value="DOC_P1"/>
    <property type="match status" value="1"/>
</dbReference>
<dbReference type="PANTHER" id="PTHR39426:SF1">
    <property type="entry name" value="HOMOLOGY TO DEATH-ON-CURING PROTEIN OF PHAGE P1"/>
    <property type="match status" value="1"/>
</dbReference>